<accession>A0A7S9XFL9</accession>
<reference evidence="1" key="1">
    <citation type="submission" date="2020-08" db="EMBL/GenBank/DDBJ databases">
        <title>Bridging the membrane lipid divide: bacteria of the FCB group superphylum have the potential to synthesize archaeal ether lipids.</title>
        <authorList>
            <person name="Villanueva L."/>
            <person name="von Meijenfeldt F.A.B."/>
            <person name="Westbye A.B."/>
            <person name="Yadav S."/>
            <person name="Hopmans E.C."/>
            <person name="Dutilh B.E."/>
            <person name="Sinninghe Damste J.S."/>
        </authorList>
    </citation>
    <scope>NUCLEOTIDE SEQUENCE</scope>
    <source>
        <strain evidence="1">NIOZ-UU157</strain>
    </source>
</reference>
<sequence length="120" mass="13839">MTDMISVIEWVSGQSFQSKKLATHYFKIPRSLIDKSIKNKKEVVSKAGKKFRFTLGGSRRLTSTVHKPKTVDGQTLNFGKHKNVPMRDIPLQYLEWAYDNVSRCPKCVEIELKKRKGELI</sequence>
<name>A0A7S9XFL9_9VIRU</name>
<evidence type="ECO:0000313" key="1">
    <source>
        <dbReference type="EMBL" id="QPI16404.1"/>
    </source>
</evidence>
<organism evidence="1">
    <name type="scientific">Virus NIOZ-UU157</name>
    <dbReference type="NCBI Taxonomy" id="2763269"/>
    <lineage>
        <taxon>Viruses</taxon>
    </lineage>
</organism>
<dbReference type="EMBL" id="MW030560">
    <property type="protein sequence ID" value="QPI16404.1"/>
    <property type="molecule type" value="Genomic_DNA"/>
</dbReference>
<protein>
    <submittedName>
        <fullName evidence="1">Uncharacterized protein</fullName>
    </submittedName>
</protein>
<gene>
    <name evidence="1" type="ORF">NIOZUU157_00295</name>
</gene>
<proteinExistence type="predicted"/>